<dbReference type="Proteomes" id="UP000077002">
    <property type="component" value="Unassembled WGS sequence"/>
</dbReference>
<organism evidence="5 6">
    <name type="scientific">Fonsecaea monophora</name>
    <dbReference type="NCBI Taxonomy" id="254056"/>
    <lineage>
        <taxon>Eukaryota</taxon>
        <taxon>Fungi</taxon>
        <taxon>Dikarya</taxon>
        <taxon>Ascomycota</taxon>
        <taxon>Pezizomycotina</taxon>
        <taxon>Eurotiomycetes</taxon>
        <taxon>Chaetothyriomycetidae</taxon>
        <taxon>Chaetothyriales</taxon>
        <taxon>Herpotrichiellaceae</taxon>
        <taxon>Fonsecaea</taxon>
    </lineage>
</organism>
<feature type="repeat" description="ANK" evidence="3">
    <location>
        <begin position="548"/>
        <end position="580"/>
    </location>
</feature>
<evidence type="ECO:0000313" key="6">
    <source>
        <dbReference type="Proteomes" id="UP000077002"/>
    </source>
</evidence>
<protein>
    <submittedName>
        <fullName evidence="5">Uncharacterized protein</fullName>
    </submittedName>
</protein>
<feature type="repeat" description="ANK" evidence="3">
    <location>
        <begin position="515"/>
        <end position="547"/>
    </location>
</feature>
<sequence length="749" mass="80605">MDESPPPYHPHDPNLSFPPTAAPVYASSTTVNPQPHALQDTAVSSREHGVRSISPLEVEQSGFISAAPYFELRPPSRSPPHDFFIHTIVIQPHDGAGTIPFPLKNSLFQLREVDEYDWTTFVNHLFPARGEATTHPTRTNALNHSARIQSFSSSSVENVKSRPEALTDLVDRLSLPPSKTSTAGSSPLTDPSTLRRIRIETVVAQWNAGFFGPRGLKIILIFPEDSSPTGRPTPQSCGRDSASSLGEDNSLHKAVARGKESEVRRLLEQGSVYIDARNRKGETALYRAVSQGDKSIVKLLLENDADPHARPPEANSPLHVAVIYDRSSILKMLLERSTEGLEEVTSAGETPLYLAVSRGQTKNATALLEAGANVLARPIGKDTMLDIAVNRHDSSMIKLLLKGGVDVNQRNRDGDTPLNRFIATGNTSMVKTLLEHGANPRAKNRNAETPLSLAVNQGHSSIVSLLLARDVVQKDIDSENLKGETPVYTAILKGSSSITEMLLKIGADTNRRPPKGETVLNLAVSHGNSTLVSQLLDRGSDANAANKSGDSPLSQAVSRGDLFMVSLLLSAGADINAVNSEGDPILYRAVYNGNATATSLLLAHGAKANVQSHNGETVLYRAVYKNDTSICALLLAYGAEPRVGAPTGETCLYRAVYAGNSQLVSLLLGRGADPNVANEANPTGESPLYRAVYRGDVSIAMMLLSKGANPTVPSVNNESPLQYAIRKNNKSMMQILSNASLRYSETKIV</sequence>
<feature type="repeat" description="ANK" evidence="3">
    <location>
        <begin position="313"/>
        <end position="339"/>
    </location>
</feature>
<feature type="repeat" description="ANK" evidence="3">
    <location>
        <begin position="413"/>
        <end position="445"/>
    </location>
</feature>
<evidence type="ECO:0000313" key="5">
    <source>
        <dbReference type="EMBL" id="OAG37795.1"/>
    </source>
</evidence>
<feature type="repeat" description="ANK" evidence="3">
    <location>
        <begin position="482"/>
        <end position="514"/>
    </location>
</feature>
<dbReference type="PROSITE" id="PS50297">
    <property type="entry name" value="ANK_REP_REGION"/>
    <property type="match status" value="10"/>
</dbReference>
<dbReference type="PRINTS" id="PR01415">
    <property type="entry name" value="ANKYRIN"/>
</dbReference>
<dbReference type="SUPFAM" id="SSF48403">
    <property type="entry name" value="Ankyrin repeat"/>
    <property type="match status" value="2"/>
</dbReference>
<keyword evidence="6" id="KW-1185">Reference proteome</keyword>
<dbReference type="RefSeq" id="XP_022509747.1">
    <property type="nucleotide sequence ID" value="XM_022657988.1"/>
</dbReference>
<dbReference type="OrthoDB" id="194358at2759"/>
<dbReference type="InterPro" id="IPR002110">
    <property type="entry name" value="Ankyrin_rpt"/>
</dbReference>
<evidence type="ECO:0000256" key="1">
    <source>
        <dbReference type="ARBA" id="ARBA00022737"/>
    </source>
</evidence>
<feature type="repeat" description="ANK" evidence="3">
    <location>
        <begin position="347"/>
        <end position="379"/>
    </location>
</feature>
<evidence type="ECO:0000256" key="4">
    <source>
        <dbReference type="SAM" id="MobiDB-lite"/>
    </source>
</evidence>
<feature type="repeat" description="ANK" evidence="3">
    <location>
        <begin position="280"/>
        <end position="312"/>
    </location>
</feature>
<dbReference type="Gene3D" id="1.25.40.20">
    <property type="entry name" value="Ankyrin repeat-containing domain"/>
    <property type="match status" value="2"/>
</dbReference>
<dbReference type="SMART" id="SM00248">
    <property type="entry name" value="ANK"/>
    <property type="match status" value="15"/>
</dbReference>
<dbReference type="InterPro" id="IPR036770">
    <property type="entry name" value="Ankyrin_rpt-contain_sf"/>
</dbReference>
<feature type="repeat" description="ANK" evidence="3">
    <location>
        <begin position="581"/>
        <end position="613"/>
    </location>
</feature>
<feature type="repeat" description="ANK" evidence="3">
    <location>
        <begin position="647"/>
        <end position="679"/>
    </location>
</feature>
<keyword evidence="2 3" id="KW-0040">ANK repeat</keyword>
<comment type="caution">
    <text evidence="5">The sequence shown here is derived from an EMBL/GenBank/DDBJ whole genome shotgun (WGS) entry which is preliminary data.</text>
</comment>
<name>A0A177F0I6_9EURO</name>
<dbReference type="PROSITE" id="PS50088">
    <property type="entry name" value="ANK_REPEAT"/>
    <property type="match status" value="11"/>
</dbReference>
<dbReference type="PANTHER" id="PTHR24123:SF134">
    <property type="entry name" value="PFS DOMAIN-CONTAINING PROTEIN"/>
    <property type="match status" value="1"/>
</dbReference>
<dbReference type="Pfam" id="PF12796">
    <property type="entry name" value="Ank_2"/>
    <property type="match status" value="5"/>
</dbReference>
<keyword evidence="1" id="KW-0677">Repeat</keyword>
<feature type="compositionally biased region" description="Polar residues" evidence="4">
    <location>
        <begin position="227"/>
        <end position="247"/>
    </location>
</feature>
<feature type="repeat" description="ANK" evidence="3">
    <location>
        <begin position="683"/>
        <end position="715"/>
    </location>
</feature>
<accession>A0A177F0I6</accession>
<gene>
    <name evidence="5" type="ORF">AYO21_08038</name>
</gene>
<evidence type="ECO:0000256" key="2">
    <source>
        <dbReference type="ARBA" id="ARBA00023043"/>
    </source>
</evidence>
<evidence type="ECO:0000256" key="3">
    <source>
        <dbReference type="PROSITE-ProRule" id="PRU00023"/>
    </source>
</evidence>
<feature type="region of interest" description="Disordered" evidence="4">
    <location>
        <begin position="1"/>
        <end position="34"/>
    </location>
</feature>
<dbReference type="InterPro" id="IPR051165">
    <property type="entry name" value="Multifunctional_ANK_Repeat"/>
</dbReference>
<dbReference type="Pfam" id="PF13637">
    <property type="entry name" value="Ank_4"/>
    <property type="match status" value="1"/>
</dbReference>
<dbReference type="AlphaFoldDB" id="A0A177F0I6"/>
<proteinExistence type="predicted"/>
<feature type="region of interest" description="Disordered" evidence="4">
    <location>
        <begin position="227"/>
        <end position="259"/>
    </location>
</feature>
<dbReference type="EMBL" id="LVKK01000066">
    <property type="protein sequence ID" value="OAG37795.1"/>
    <property type="molecule type" value="Genomic_DNA"/>
</dbReference>
<dbReference type="GeneID" id="34603188"/>
<dbReference type="PANTHER" id="PTHR24123">
    <property type="entry name" value="ANKYRIN REPEAT-CONTAINING"/>
    <property type="match status" value="1"/>
</dbReference>
<reference evidence="5 6" key="1">
    <citation type="submission" date="2016-03" db="EMBL/GenBank/DDBJ databases">
        <title>Draft genome sequence of the Fonsecaea monophora CBS 269.37.</title>
        <authorList>
            <person name="Bombassaro A."/>
            <person name="Vinicius W.A."/>
            <person name="De Hoog S."/>
            <person name="Sun J."/>
            <person name="Souza E.M."/>
            <person name="Raittz R.T."/>
            <person name="Costa F."/>
            <person name="Leao A.C."/>
            <person name="Tadra-Sfeir M.Z."/>
            <person name="Baura V."/>
            <person name="Balsanelli E."/>
            <person name="Pedrosa F.O."/>
            <person name="Moreno L.F."/>
            <person name="Steffens M.B."/>
            <person name="Xi L."/>
            <person name="Bocca A.L."/>
            <person name="Felipe M.S."/>
            <person name="Teixeira M."/>
            <person name="Telles Filho F.Q."/>
            <person name="Azevedo C.M."/>
            <person name="Gomes R."/>
            <person name="Vicente V.A."/>
        </authorList>
    </citation>
    <scope>NUCLEOTIDE SEQUENCE [LARGE SCALE GENOMIC DNA]</scope>
    <source>
        <strain evidence="5 6">CBS 269.37</strain>
    </source>
</reference>
<feature type="repeat" description="ANK" evidence="3">
    <location>
        <begin position="380"/>
        <end position="412"/>
    </location>
</feature>